<keyword evidence="2" id="KW-1185">Reference proteome</keyword>
<reference evidence="2" key="1">
    <citation type="journal article" date="2019" name="Int. J. Syst. Evol. Microbiol.">
        <title>The Global Catalogue of Microorganisms (GCM) 10K type strain sequencing project: providing services to taxonomists for standard genome sequencing and annotation.</title>
        <authorList>
            <consortium name="The Broad Institute Genomics Platform"/>
            <consortium name="The Broad Institute Genome Sequencing Center for Infectious Disease"/>
            <person name="Wu L."/>
            <person name="Ma J."/>
        </authorList>
    </citation>
    <scope>NUCLEOTIDE SEQUENCE [LARGE SCALE GENOMIC DNA]</scope>
    <source>
        <strain evidence="2">CGMCC 1.12478</strain>
    </source>
</reference>
<organism evidence="1 2">
    <name type="scientific">Marivita lacus</name>
    <dbReference type="NCBI Taxonomy" id="1323742"/>
    <lineage>
        <taxon>Bacteria</taxon>
        <taxon>Pseudomonadati</taxon>
        <taxon>Pseudomonadota</taxon>
        <taxon>Alphaproteobacteria</taxon>
        <taxon>Rhodobacterales</taxon>
        <taxon>Roseobacteraceae</taxon>
        <taxon>Marivita</taxon>
    </lineage>
</organism>
<proteinExistence type="predicted"/>
<comment type="caution">
    <text evidence="1">The sequence shown here is derived from an EMBL/GenBank/DDBJ whole genome shotgun (WGS) entry which is preliminary data.</text>
</comment>
<protein>
    <recommendedName>
        <fullName evidence="3">Flagellar FliJ protein</fullName>
    </recommendedName>
</protein>
<name>A0ABQ1KEC6_9RHOB</name>
<evidence type="ECO:0000313" key="1">
    <source>
        <dbReference type="EMBL" id="GGB93416.1"/>
    </source>
</evidence>
<evidence type="ECO:0008006" key="3">
    <source>
        <dbReference type="Google" id="ProtNLM"/>
    </source>
</evidence>
<evidence type="ECO:0000313" key="2">
    <source>
        <dbReference type="Proteomes" id="UP000645462"/>
    </source>
</evidence>
<gene>
    <name evidence="1" type="ORF">GCM10011363_07550</name>
</gene>
<accession>A0ABQ1KEC6</accession>
<dbReference type="Proteomes" id="UP000645462">
    <property type="component" value="Unassembled WGS sequence"/>
</dbReference>
<dbReference type="EMBL" id="BMFC01000001">
    <property type="protein sequence ID" value="GGB93416.1"/>
    <property type="molecule type" value="Genomic_DNA"/>
</dbReference>
<dbReference type="RefSeq" id="WP_188480603.1">
    <property type="nucleotide sequence ID" value="NZ_BMFC01000001.1"/>
</dbReference>
<sequence>MVKDNGISKVLKVLESRVQSLEARLATELVMKQELRSRQVAITEQEQDLGASLQERSAADPAAFRFGELRLHKLMDDQRRLQPVLAKAAIQRGHVQEQLKMALRQKLALSLRLEQLANDAATSEDDPLLVQFEMKKRL</sequence>